<dbReference type="PANTHER" id="PTHR16216">
    <property type="entry name" value="DYNEIN ASSEMBLY FACTOR 5, AXONEMAL"/>
    <property type="match status" value="1"/>
</dbReference>
<organism evidence="4 5">
    <name type="scientific">Dendroctonus ponderosae</name>
    <name type="common">Mountain pine beetle</name>
    <dbReference type="NCBI Taxonomy" id="77166"/>
    <lineage>
        <taxon>Eukaryota</taxon>
        <taxon>Metazoa</taxon>
        <taxon>Ecdysozoa</taxon>
        <taxon>Arthropoda</taxon>
        <taxon>Hexapoda</taxon>
        <taxon>Insecta</taxon>
        <taxon>Pterygota</taxon>
        <taxon>Neoptera</taxon>
        <taxon>Endopterygota</taxon>
        <taxon>Coleoptera</taxon>
        <taxon>Polyphaga</taxon>
        <taxon>Cucujiformia</taxon>
        <taxon>Curculionidae</taxon>
        <taxon>Scolytinae</taxon>
        <taxon>Dendroctonus</taxon>
    </lineage>
</organism>
<dbReference type="GO" id="GO:0005737">
    <property type="term" value="C:cytoplasm"/>
    <property type="evidence" value="ECO:0007669"/>
    <property type="project" value="TreeGrafter"/>
</dbReference>
<sequence length="849" mass="96230">MSELIANVFSLMDNSRANSMDKASQVKQICASLQSNDKFIRRKCFLDLKKFLNSPLAEQELRDIFTQTHVYFLNGLRDPSEAVREEAVQFVAFLILDKYPLSDFYLTYVFPILVERIGSPELVEESEEIRLNMLALLNKIIFKYSNCEELRPFLNDCVSILAETIKDKYPSIKDLSCRTIISLSKALPKDFHMQAQTLLKPVLSCFSHQRFKIRVEAIHAVGEIVMHCTGDGLNEAVIPMAQKLFDQVPAVRQAVAEVAGYWLLNHRDRYSYFQKMLPLLLTGLCDEVEATRIQAHALWQKVGQQFQQESEKDFKDILDFLTDTPCGYPTHLQRPSLGCRVLVQRNIDKIAGAVSNELLSWQEDVRVRCSQLLCSLVLHGENKYNPQSLLPAMYSAATDDDKRVVENIVEASKIIGYVFVQSLFNPNAAYVLFSVFVTYETWSKLIIPVIENECHFGPLKVLAGLITGAPKSEISKGLETLSQVLSEDQICCSRKKHFQLALLECVRALMSKYDIQRTDTDEETLEANMGYSLFKIVTSLIALAHPDNLNIINSQLYSELHAALGTSKTPQELFANQLFMHINCAPKLWTLASDNACIFLTLLRYCGSGFSASMEVIGDILIEVLDTDSDAELRLKTFYLLADLFSQKEALFSQAENVNPFMEKLVLGVFVPSLIWHAGAIAQSIRTIAVTCLSYAIAPVKGINLFNSSADLKPLVEKLIPLLLSLLEDASQESRKKSIECLTLIKKNCVEKDIWSNDDLISIYPEVLKRLDDPNRAVRIAALICLEKLFVNVPEEFRNDTYKAHRELILATATIHFQDHDEDVRINAFSRKLITRRSKILVQTYQFHT</sequence>
<dbReference type="InterPro" id="IPR056497">
    <property type="entry name" value="HEAT_DAAF5"/>
</dbReference>
<dbReference type="GO" id="GO:0036158">
    <property type="term" value="P:outer dynein arm assembly"/>
    <property type="evidence" value="ECO:0007669"/>
    <property type="project" value="TreeGrafter"/>
</dbReference>
<dbReference type="InterPro" id="IPR052623">
    <property type="entry name" value="DAAF5"/>
</dbReference>
<evidence type="ECO:0008006" key="6">
    <source>
        <dbReference type="Google" id="ProtNLM"/>
    </source>
</evidence>
<feature type="domain" description="Dynein axonemal assembly factor 5 HEAT-repeat" evidence="2">
    <location>
        <begin position="328"/>
        <end position="421"/>
    </location>
</feature>
<evidence type="ECO:0000313" key="5">
    <source>
        <dbReference type="Proteomes" id="UP000030742"/>
    </source>
</evidence>
<dbReference type="GO" id="GO:0045505">
    <property type="term" value="F:dynein intermediate chain binding"/>
    <property type="evidence" value="ECO:0007669"/>
    <property type="project" value="TreeGrafter"/>
</dbReference>
<dbReference type="Pfam" id="PF02985">
    <property type="entry name" value="HEAT"/>
    <property type="match status" value="1"/>
</dbReference>
<evidence type="ECO:0000313" key="4">
    <source>
        <dbReference type="EMBL" id="ERL89774.1"/>
    </source>
</evidence>
<dbReference type="EMBL" id="KB632186">
    <property type="protein sequence ID" value="ERL89774.1"/>
    <property type="molecule type" value="Genomic_DNA"/>
</dbReference>
<dbReference type="Gene3D" id="1.25.10.10">
    <property type="entry name" value="Leucine-rich Repeat Variant"/>
    <property type="match status" value="2"/>
</dbReference>
<feature type="domain" description="Dynein axonemal assembly factor 5 HEAT-repeat" evidence="2">
    <location>
        <begin position="432"/>
        <end position="516"/>
    </location>
</feature>
<proteinExistence type="predicted"/>
<dbReference type="OrthoDB" id="413572at2759"/>
<gene>
    <name evidence="4" type="ORF">D910_07135</name>
</gene>
<dbReference type="AlphaFoldDB" id="U4U796"/>
<reference evidence="4 5" key="1">
    <citation type="journal article" date="2013" name="Genome Biol.">
        <title>Draft genome of the mountain pine beetle, Dendroctonus ponderosae Hopkins, a major forest pest.</title>
        <authorList>
            <person name="Keeling C.I."/>
            <person name="Yuen M.M."/>
            <person name="Liao N.Y."/>
            <person name="Docking T.R."/>
            <person name="Chan S.K."/>
            <person name="Taylor G.A."/>
            <person name="Palmquist D.L."/>
            <person name="Jackman S.D."/>
            <person name="Nguyen A."/>
            <person name="Li M."/>
            <person name="Henderson H."/>
            <person name="Janes J.K."/>
            <person name="Zhao Y."/>
            <person name="Pandoh P."/>
            <person name="Moore R."/>
            <person name="Sperling F.A."/>
            <person name="Huber D.P."/>
            <person name="Birol I."/>
            <person name="Jones S.J."/>
            <person name="Bohlmann J."/>
        </authorList>
    </citation>
    <scope>NUCLEOTIDE SEQUENCE</scope>
</reference>
<dbReference type="InterPro" id="IPR057978">
    <property type="entry name" value="TPR_DAAF5"/>
</dbReference>
<keyword evidence="1" id="KW-0677">Repeat</keyword>
<protein>
    <recommendedName>
        <fullName evidence="6">TOG domain-containing protein</fullName>
    </recommendedName>
</protein>
<dbReference type="Pfam" id="PF24573">
    <property type="entry name" value="HEAT_DAAF5"/>
    <property type="match status" value="2"/>
</dbReference>
<feature type="domain" description="Dynein axonemal assembly factor 5 TPR repeats" evidence="3">
    <location>
        <begin position="33"/>
        <end position="316"/>
    </location>
</feature>
<evidence type="ECO:0000259" key="3">
    <source>
        <dbReference type="Pfam" id="PF25757"/>
    </source>
</evidence>
<dbReference type="Pfam" id="PF25757">
    <property type="entry name" value="TPR_DNAAF5"/>
    <property type="match status" value="1"/>
</dbReference>
<dbReference type="STRING" id="77166.U4U796"/>
<dbReference type="InterPro" id="IPR016024">
    <property type="entry name" value="ARM-type_fold"/>
</dbReference>
<name>U4U796_DENPD</name>
<dbReference type="InterPro" id="IPR000357">
    <property type="entry name" value="HEAT"/>
</dbReference>
<dbReference type="PANTHER" id="PTHR16216:SF2">
    <property type="entry name" value="DYNEIN AXONEMAL ASSEMBLY FACTOR 5"/>
    <property type="match status" value="1"/>
</dbReference>
<accession>U4U796</accession>
<dbReference type="InterPro" id="IPR011989">
    <property type="entry name" value="ARM-like"/>
</dbReference>
<evidence type="ECO:0000256" key="1">
    <source>
        <dbReference type="ARBA" id="ARBA00022737"/>
    </source>
</evidence>
<dbReference type="GO" id="GO:0036159">
    <property type="term" value="P:inner dynein arm assembly"/>
    <property type="evidence" value="ECO:0007669"/>
    <property type="project" value="TreeGrafter"/>
</dbReference>
<dbReference type="Proteomes" id="UP000030742">
    <property type="component" value="Unassembled WGS sequence"/>
</dbReference>
<dbReference type="SUPFAM" id="SSF48371">
    <property type="entry name" value="ARM repeat"/>
    <property type="match status" value="1"/>
</dbReference>
<evidence type="ECO:0000259" key="2">
    <source>
        <dbReference type="Pfam" id="PF24573"/>
    </source>
</evidence>
<dbReference type="GO" id="GO:0003341">
    <property type="term" value="P:cilium movement"/>
    <property type="evidence" value="ECO:0007669"/>
    <property type="project" value="TreeGrafter"/>
</dbReference>